<dbReference type="GO" id="GO:0003964">
    <property type="term" value="F:RNA-directed DNA polymerase activity"/>
    <property type="evidence" value="ECO:0007669"/>
    <property type="project" value="UniProtKB-KW"/>
</dbReference>
<sequence length="457" mass="50517">MFADASEKAYCGIVYLRSLDTAGGVYTSLVMAKTRVAPIKKVTLPRLELSLGSQLRKHLQGILAIPTNNLYAFADSTIVLYRIYGRSQHFKTFEINRIGEIEENIPPEKWARVISEENPADVVTQLMGQVPTARLLPSFANERVSVDYTGPLTLKIGTTRRPTYCKAYVAIFVCLAAESCHIELVFPSPWKESEIVPIPKDGGDPDVANENRPVSLLPALSKICERVALNQFTEYATRRNCLSGHQSGNKKRRSTETLNILTSDLAVLEAMDRKQVTALVLSDLSKAFDSINHTSLLKKLRAMGTSKEAIEWFRSYLTGRRQSVRIGCETSKPRLVSYGVPQGLILGPALFNIYFNDLPSVPKVGSLECYVDDSQLFLSSAVRDAALAADQLTEDLRNIVAWCCKNSPLINPDKTKLLVLGTPQMLTKILDDLSITLLSKEITSSKSAKKPGSYNGL</sequence>
<evidence type="ECO:0000313" key="3">
    <source>
        <dbReference type="Proteomes" id="UP000225706"/>
    </source>
</evidence>
<dbReference type="EMBL" id="LSMT01000072">
    <property type="protein sequence ID" value="PFX29075.1"/>
    <property type="molecule type" value="Genomic_DNA"/>
</dbReference>
<keyword evidence="2" id="KW-0548">Nucleotidyltransferase</keyword>
<protein>
    <submittedName>
        <fullName evidence="2">Putative RNA-directed DNA polymerase from transposon BS</fullName>
    </submittedName>
</protein>
<dbReference type="PANTHER" id="PTHR33332">
    <property type="entry name" value="REVERSE TRANSCRIPTASE DOMAIN-CONTAINING PROTEIN"/>
    <property type="match status" value="1"/>
</dbReference>
<dbReference type="AlphaFoldDB" id="A0A2B4SKX6"/>
<keyword evidence="2" id="KW-0695">RNA-directed DNA polymerase</keyword>
<keyword evidence="2" id="KW-0808">Transferase</keyword>
<dbReference type="CDD" id="cd01650">
    <property type="entry name" value="RT_nLTR_like"/>
    <property type="match status" value="1"/>
</dbReference>
<proteinExistence type="predicted"/>
<name>A0A2B4SKX6_STYPI</name>
<dbReference type="Pfam" id="PF05380">
    <property type="entry name" value="Peptidase_A17"/>
    <property type="match status" value="1"/>
</dbReference>
<dbReference type="PROSITE" id="PS50878">
    <property type="entry name" value="RT_POL"/>
    <property type="match status" value="1"/>
</dbReference>
<evidence type="ECO:0000259" key="1">
    <source>
        <dbReference type="PROSITE" id="PS50878"/>
    </source>
</evidence>
<dbReference type="Pfam" id="PF00078">
    <property type="entry name" value="RVT_1"/>
    <property type="match status" value="1"/>
</dbReference>
<keyword evidence="3" id="KW-1185">Reference proteome</keyword>
<dbReference type="OrthoDB" id="5987630at2759"/>
<feature type="domain" description="Reverse transcriptase" evidence="1">
    <location>
        <begin position="179"/>
        <end position="457"/>
    </location>
</feature>
<gene>
    <name evidence="2" type="primary">RTase</name>
    <name evidence="2" type="ORF">AWC38_SpisGene6221</name>
</gene>
<dbReference type="InterPro" id="IPR000477">
    <property type="entry name" value="RT_dom"/>
</dbReference>
<comment type="caution">
    <text evidence="2">The sequence shown here is derived from an EMBL/GenBank/DDBJ whole genome shotgun (WGS) entry which is preliminary data.</text>
</comment>
<reference evidence="3" key="1">
    <citation type="journal article" date="2017" name="bioRxiv">
        <title>Comparative analysis of the genomes of Stylophora pistillata and Acropora digitifera provides evidence for extensive differences between species of corals.</title>
        <authorList>
            <person name="Voolstra C.R."/>
            <person name="Li Y."/>
            <person name="Liew Y.J."/>
            <person name="Baumgarten S."/>
            <person name="Zoccola D."/>
            <person name="Flot J.-F."/>
            <person name="Tambutte S."/>
            <person name="Allemand D."/>
            <person name="Aranda M."/>
        </authorList>
    </citation>
    <scope>NUCLEOTIDE SEQUENCE [LARGE SCALE GENOMIC DNA]</scope>
</reference>
<dbReference type="InterPro" id="IPR008042">
    <property type="entry name" value="Retrotrans_Pao"/>
</dbReference>
<dbReference type="Proteomes" id="UP000225706">
    <property type="component" value="Unassembled WGS sequence"/>
</dbReference>
<organism evidence="2 3">
    <name type="scientific">Stylophora pistillata</name>
    <name type="common">Smooth cauliflower coral</name>
    <dbReference type="NCBI Taxonomy" id="50429"/>
    <lineage>
        <taxon>Eukaryota</taxon>
        <taxon>Metazoa</taxon>
        <taxon>Cnidaria</taxon>
        <taxon>Anthozoa</taxon>
        <taxon>Hexacorallia</taxon>
        <taxon>Scleractinia</taxon>
        <taxon>Astrocoeniina</taxon>
        <taxon>Pocilloporidae</taxon>
        <taxon>Stylophora</taxon>
    </lineage>
</organism>
<evidence type="ECO:0000313" key="2">
    <source>
        <dbReference type="EMBL" id="PFX29075.1"/>
    </source>
</evidence>
<accession>A0A2B4SKX6</accession>